<proteinExistence type="predicted"/>
<keyword evidence="3" id="KW-1185">Reference proteome</keyword>
<feature type="region of interest" description="Disordered" evidence="1">
    <location>
        <begin position="256"/>
        <end position="282"/>
    </location>
</feature>
<feature type="compositionally biased region" description="Basic and acidic residues" evidence="1">
    <location>
        <begin position="257"/>
        <end position="274"/>
    </location>
</feature>
<gene>
    <name evidence="2" type="ORF">PACLA_8A031841</name>
</gene>
<feature type="region of interest" description="Disordered" evidence="1">
    <location>
        <begin position="1014"/>
        <end position="1033"/>
    </location>
</feature>
<evidence type="ECO:0000313" key="2">
    <source>
        <dbReference type="EMBL" id="CAB4029242.1"/>
    </source>
</evidence>
<comment type="caution">
    <text evidence="2">The sequence shown here is derived from an EMBL/GenBank/DDBJ whole genome shotgun (WGS) entry which is preliminary data.</text>
</comment>
<evidence type="ECO:0000313" key="3">
    <source>
        <dbReference type="Proteomes" id="UP001152795"/>
    </source>
</evidence>
<accession>A0A6S7KQQ5</accession>
<evidence type="ECO:0000256" key="1">
    <source>
        <dbReference type="SAM" id="MobiDB-lite"/>
    </source>
</evidence>
<protein>
    <submittedName>
        <fullName evidence="2">Uncharacterized protein</fullName>
    </submittedName>
</protein>
<dbReference type="EMBL" id="CACRXK020016034">
    <property type="protein sequence ID" value="CAB4029242.1"/>
    <property type="molecule type" value="Genomic_DNA"/>
</dbReference>
<organism evidence="2 3">
    <name type="scientific">Paramuricea clavata</name>
    <name type="common">Red gorgonian</name>
    <name type="synonym">Violescent sea-whip</name>
    <dbReference type="NCBI Taxonomy" id="317549"/>
    <lineage>
        <taxon>Eukaryota</taxon>
        <taxon>Metazoa</taxon>
        <taxon>Cnidaria</taxon>
        <taxon>Anthozoa</taxon>
        <taxon>Octocorallia</taxon>
        <taxon>Malacalcyonacea</taxon>
        <taxon>Plexauridae</taxon>
        <taxon>Paramuricea</taxon>
    </lineage>
</organism>
<name>A0A6S7KQQ5_PARCT</name>
<dbReference type="Proteomes" id="UP001152795">
    <property type="component" value="Unassembled WGS sequence"/>
</dbReference>
<dbReference type="OrthoDB" id="413122at2759"/>
<sequence length="1216" mass="140401">MANWHKIVSRNSRQHRRIVCSKSENFRRRRSRCPSGRQSVKNRHLVRKRMLLRKVEEEILLKWSQKWGNSGVSDKLVLLGGGRGRPKRPVFQPFNVNKFVEIVAERLGVDSKSKKDMWQSIAQEYYGEIRVDKKKMNRLRMIWRKNIFNVHEKVAQKKSGCGQPATANRSYSPQNSFMNVNSYSAESDFSDTELNKADEYEKRNVMNYRCNSNTHSGNCTLTEFFGNVFGRAVSYAYKDHMHDSDFTCGADSVGSSEFRDSKDINPDLLRHSPYADDSEQNSDANIEMSYTSDIEEPADTNHSSLDSEVDVEMPDDYVYNIDRDQCQCYKSLKENENGRLFNTPHLLASTVNALSSSNIPSSGTFNAKLVRPVSYVTLPSDWLNIPLKGKDASTPKSFSGNYATLFREILKAFNLFCCFVFKRNYIKRENSRKTSCPYWRGTVVCKHEDVVSHLTIQDRDQNILRIEFIGDVKHDITKPKATKMLGEQRATAIQEYERTNTTPSKYHRDKLVELPSEAFQAGNRSGVGVSHSTIKNFCAAAKKKTQFDKNLCTGISCLQQSVSREDEEDALKVGHMWRKLFGYIQHFNLTDNINLVIFNEASVRVYHELAKYDIVYIDATGKLFSAEGLLDRGRLLYYAMVVRHPYAKYPPIPIVEYITSCHTTDSIRVMLRTLKEKEKEVYPNVSCYPTPAVVTTDFSMAIINACIREFANENVEDYLTRGFNIINGHASGEDAGKTIFHVCAAHMLKLNKFHVKKLYGKGETGSSKVHIAMRFFGRLLYCSTLHEMTNFVSLGYYIFKSKYDNPTLNRKLEAFSKAIHDFTFPIDIDSDQEDFIIETPNDDAESLTETLCSLKEGNVWITFWNEQLSDFEMNESNSGKSNKYFMPKYFAFIFKNYLPSCVLWSRLLFSDLTRFNEKYIARTAMNNFNIKQRNYLQDNNTNGQVEDFFHIKKNCSFKGRRNMRLDTFIAENWKDNKGLQRQFVDGLLKSDELCFSNSRSIEKLSLICGMEKSSNSNGNLPLEEDSSFDGEITQPQPVEEWNKSSPQFKRKNKKGKYLSPSQTKLNFRPVAVKTATESHATQKLDCSSKEFKIFEQKISSEVAQRKHGFKNVKNEVKKIWKGLTNVQKKQYSFIKPDHTATLYDDTVVRECDMQEILQSQAFLQNVYICFYIKGDRWRESENDAVSYTEKRSDVPWYLKESDIQRVTKKSGITKRR</sequence>
<reference evidence="2" key="1">
    <citation type="submission" date="2020-04" db="EMBL/GenBank/DDBJ databases">
        <authorList>
            <person name="Alioto T."/>
            <person name="Alioto T."/>
            <person name="Gomez Garrido J."/>
        </authorList>
    </citation>
    <scope>NUCLEOTIDE SEQUENCE</scope>
    <source>
        <strain evidence="2">A484AB</strain>
    </source>
</reference>
<dbReference type="AlphaFoldDB" id="A0A6S7KQQ5"/>